<evidence type="ECO:0000256" key="3">
    <source>
        <dbReference type="ARBA" id="ARBA00022692"/>
    </source>
</evidence>
<dbReference type="GO" id="GO:0055085">
    <property type="term" value="P:transmembrane transport"/>
    <property type="evidence" value="ECO:0007669"/>
    <property type="project" value="TreeGrafter"/>
</dbReference>
<keyword evidence="3 6" id="KW-0812">Transmembrane</keyword>
<organism evidence="7 8">
    <name type="scientific">Candidatus Falkowbacteria bacterium RIFOXYD2_FULL_34_120</name>
    <dbReference type="NCBI Taxonomy" id="1798007"/>
    <lineage>
        <taxon>Bacteria</taxon>
        <taxon>Candidatus Falkowiibacteriota</taxon>
    </lineage>
</organism>
<keyword evidence="4 6" id="KW-1133">Transmembrane helix</keyword>
<dbReference type="InterPro" id="IPR002549">
    <property type="entry name" value="AI-2E-like"/>
</dbReference>
<evidence type="ECO:0000256" key="2">
    <source>
        <dbReference type="ARBA" id="ARBA00009773"/>
    </source>
</evidence>
<feature type="transmembrane region" description="Helical" evidence="6">
    <location>
        <begin position="248"/>
        <end position="280"/>
    </location>
</feature>
<dbReference type="PRINTS" id="PR00173">
    <property type="entry name" value="EDTRNSPORT"/>
</dbReference>
<dbReference type="PANTHER" id="PTHR21716">
    <property type="entry name" value="TRANSMEMBRANE PROTEIN"/>
    <property type="match status" value="1"/>
</dbReference>
<dbReference type="AlphaFoldDB" id="A0A1F5TSX6"/>
<sequence>MEDKKCTSFNISTFTIIKIILVFILFYFLYLIREILAILFVSLILASAVDPWVDWMEKRKIPRGAGILVIYLVMFAVVGGVVGLIIPPIIEQTNDLIESFPRIFEKIVSAFSILKEYSIKHGLLDEIRNSFGSLSDNLQGAAGGFFSTVSGIFGGIFTFFLVLVITFYMTVEENALKKIVWSVAPAQHQVYIMKLVNRMQKKVGLWLRGQLILSLIIFLLTYCALLLLDVKYALVLALIAGLTEFVPYLGPIIASIPAIFLSFTQAPTLAVFVAIVYYIIQLVENNIIVPKLMQKVVGLNPIVSIAVLMIGFKVAGIVGAILSIPVATAVNVFVKDIFEQRAGEMDKTDL</sequence>
<evidence type="ECO:0000256" key="6">
    <source>
        <dbReference type="SAM" id="Phobius"/>
    </source>
</evidence>
<dbReference type="Pfam" id="PF01594">
    <property type="entry name" value="AI-2E_transport"/>
    <property type="match status" value="1"/>
</dbReference>
<comment type="similarity">
    <text evidence="2">Belongs to the autoinducer-2 exporter (AI-2E) (TC 2.A.86) family.</text>
</comment>
<dbReference type="GO" id="GO:0016020">
    <property type="term" value="C:membrane"/>
    <property type="evidence" value="ECO:0007669"/>
    <property type="project" value="UniProtKB-SubCell"/>
</dbReference>
<comment type="subcellular location">
    <subcellularLocation>
        <location evidence="1">Membrane</location>
        <topology evidence="1">Multi-pass membrane protein</topology>
    </subcellularLocation>
</comment>
<dbReference type="PANTHER" id="PTHR21716:SF62">
    <property type="entry name" value="TRANSPORT PROTEIN YDBI-RELATED"/>
    <property type="match status" value="1"/>
</dbReference>
<reference evidence="7 8" key="1">
    <citation type="journal article" date="2016" name="Nat. Commun.">
        <title>Thousands of microbial genomes shed light on interconnected biogeochemical processes in an aquifer system.</title>
        <authorList>
            <person name="Anantharaman K."/>
            <person name="Brown C.T."/>
            <person name="Hug L.A."/>
            <person name="Sharon I."/>
            <person name="Castelle C.J."/>
            <person name="Probst A.J."/>
            <person name="Thomas B.C."/>
            <person name="Singh A."/>
            <person name="Wilkins M.J."/>
            <person name="Karaoz U."/>
            <person name="Brodie E.L."/>
            <person name="Williams K.H."/>
            <person name="Hubbard S.S."/>
            <person name="Banfield J.F."/>
        </authorList>
    </citation>
    <scope>NUCLEOTIDE SEQUENCE [LARGE SCALE GENOMIC DNA]</scope>
</reference>
<dbReference type="Proteomes" id="UP000177579">
    <property type="component" value="Unassembled WGS sequence"/>
</dbReference>
<proteinExistence type="inferred from homology"/>
<gene>
    <name evidence="7" type="ORF">A2531_04835</name>
</gene>
<evidence type="ECO:0008006" key="9">
    <source>
        <dbReference type="Google" id="ProtNLM"/>
    </source>
</evidence>
<evidence type="ECO:0000256" key="5">
    <source>
        <dbReference type="ARBA" id="ARBA00023136"/>
    </source>
</evidence>
<feature type="transmembrane region" description="Helical" evidence="6">
    <location>
        <begin position="7"/>
        <end position="29"/>
    </location>
</feature>
<dbReference type="EMBL" id="MFGO01000001">
    <property type="protein sequence ID" value="OGF41928.1"/>
    <property type="molecule type" value="Genomic_DNA"/>
</dbReference>
<accession>A0A1F5TSX6</accession>
<feature type="transmembrane region" description="Helical" evidence="6">
    <location>
        <begin position="205"/>
        <end position="228"/>
    </location>
</feature>
<protein>
    <recommendedName>
        <fullName evidence="9">AI-2E family transporter</fullName>
    </recommendedName>
</protein>
<evidence type="ECO:0000313" key="8">
    <source>
        <dbReference type="Proteomes" id="UP000177579"/>
    </source>
</evidence>
<keyword evidence="5 6" id="KW-0472">Membrane</keyword>
<feature type="transmembrane region" description="Helical" evidence="6">
    <location>
        <begin position="65"/>
        <end position="90"/>
    </location>
</feature>
<evidence type="ECO:0000313" key="7">
    <source>
        <dbReference type="EMBL" id="OGF41928.1"/>
    </source>
</evidence>
<evidence type="ECO:0000256" key="1">
    <source>
        <dbReference type="ARBA" id="ARBA00004141"/>
    </source>
</evidence>
<evidence type="ECO:0000256" key="4">
    <source>
        <dbReference type="ARBA" id="ARBA00022989"/>
    </source>
</evidence>
<name>A0A1F5TSX6_9BACT</name>
<feature type="transmembrane region" description="Helical" evidence="6">
    <location>
        <begin position="35"/>
        <end position="53"/>
    </location>
</feature>
<feature type="transmembrane region" description="Helical" evidence="6">
    <location>
        <begin position="145"/>
        <end position="168"/>
    </location>
</feature>
<comment type="caution">
    <text evidence="7">The sequence shown here is derived from an EMBL/GenBank/DDBJ whole genome shotgun (WGS) entry which is preliminary data.</text>
</comment>